<reference evidence="13 14" key="1">
    <citation type="submission" date="2017-07" db="EMBL/GenBank/DDBJ databases">
        <title>Mechanisms for carbon and nitrogen cycling indicate functional differentiation within the Candidate Phyla Radiation.</title>
        <authorList>
            <person name="Danczak R.E."/>
            <person name="Johnston M.D."/>
            <person name="Kenah C."/>
            <person name="Slattery M."/>
            <person name="Wrighton K.C."/>
            <person name="Wilkins M.J."/>
        </authorList>
    </citation>
    <scope>NUCLEOTIDE SEQUENCE [LARGE SCALE GENOMIC DNA]</scope>
    <source>
        <strain evidence="13">Athens1014_28</strain>
    </source>
</reference>
<evidence type="ECO:0000256" key="4">
    <source>
        <dbReference type="ARBA" id="ARBA00022741"/>
    </source>
</evidence>
<dbReference type="EMBL" id="VMGN01000062">
    <property type="protein sequence ID" value="TSC92804.1"/>
    <property type="molecule type" value="Genomic_DNA"/>
</dbReference>
<dbReference type="Gene3D" id="3.90.740.10">
    <property type="entry name" value="Valyl/Leucyl/Isoleucyl-tRNA synthetase, editing domain"/>
    <property type="match status" value="1"/>
</dbReference>
<dbReference type="AlphaFoldDB" id="A0A554LIX9"/>
<feature type="region of interest" description="Disordered" evidence="11">
    <location>
        <begin position="1"/>
        <end position="24"/>
    </location>
</feature>
<dbReference type="PANTHER" id="PTHR42780">
    <property type="entry name" value="SOLEUCYL-TRNA SYNTHETASE"/>
    <property type="match status" value="1"/>
</dbReference>
<evidence type="ECO:0000256" key="10">
    <source>
        <dbReference type="RuleBase" id="RU363035"/>
    </source>
</evidence>
<evidence type="ECO:0000256" key="5">
    <source>
        <dbReference type="ARBA" id="ARBA00022840"/>
    </source>
</evidence>
<evidence type="ECO:0000313" key="13">
    <source>
        <dbReference type="EMBL" id="TSC92804.1"/>
    </source>
</evidence>
<dbReference type="SUPFAM" id="SSF52374">
    <property type="entry name" value="Nucleotidylyl transferase"/>
    <property type="match status" value="1"/>
</dbReference>
<feature type="non-terminal residue" evidence="13">
    <location>
        <position position="462"/>
    </location>
</feature>
<gene>
    <name evidence="13" type="ORF">Athens101428_798</name>
</gene>
<feature type="domain" description="Aminoacyl-tRNA synthetase class Ia" evidence="12">
    <location>
        <begin position="161"/>
        <end position="461"/>
    </location>
</feature>
<dbReference type="InterPro" id="IPR023586">
    <property type="entry name" value="Ile-tRNA-ligase_type2"/>
</dbReference>
<organism evidence="13 14">
    <name type="scientific">Candidatus Berkelbacteria bacterium Athens1014_28</name>
    <dbReference type="NCBI Taxonomy" id="2017145"/>
    <lineage>
        <taxon>Bacteria</taxon>
        <taxon>Candidatus Berkelbacteria</taxon>
    </lineage>
</organism>
<comment type="similarity">
    <text evidence="1">Belongs to the class-I aminoacyl-tRNA synthetase family. IleS type 2 subfamily.</text>
</comment>
<keyword evidence="7 10" id="KW-0030">Aminoacyl-tRNA synthetase</keyword>
<evidence type="ECO:0000256" key="11">
    <source>
        <dbReference type="SAM" id="MobiDB-lite"/>
    </source>
</evidence>
<dbReference type="Proteomes" id="UP000316495">
    <property type="component" value="Unassembled WGS sequence"/>
</dbReference>
<comment type="catalytic activity">
    <reaction evidence="9">
        <text>tRNA(Ile) + L-isoleucine + ATP = L-isoleucyl-tRNA(Ile) + AMP + diphosphate</text>
        <dbReference type="Rhea" id="RHEA:11060"/>
        <dbReference type="Rhea" id="RHEA-COMP:9666"/>
        <dbReference type="Rhea" id="RHEA-COMP:9695"/>
        <dbReference type="ChEBI" id="CHEBI:30616"/>
        <dbReference type="ChEBI" id="CHEBI:33019"/>
        <dbReference type="ChEBI" id="CHEBI:58045"/>
        <dbReference type="ChEBI" id="CHEBI:78442"/>
        <dbReference type="ChEBI" id="CHEBI:78528"/>
        <dbReference type="ChEBI" id="CHEBI:456215"/>
        <dbReference type="EC" id="6.1.1.5"/>
    </reaction>
</comment>
<dbReference type="GO" id="GO:0005524">
    <property type="term" value="F:ATP binding"/>
    <property type="evidence" value="ECO:0007669"/>
    <property type="project" value="UniProtKB-KW"/>
</dbReference>
<protein>
    <recommendedName>
        <fullName evidence="2">isoleucine--tRNA ligase</fullName>
        <ecNumber evidence="2">6.1.1.5</ecNumber>
    </recommendedName>
</protein>
<evidence type="ECO:0000256" key="3">
    <source>
        <dbReference type="ARBA" id="ARBA00022598"/>
    </source>
</evidence>
<comment type="function">
    <text evidence="8">Catalyzes the attachment of isoleucine to tRNA(Ile). As IleRS can inadvertently accommodate and process structurally similar amino acids such as valine, to avoid such errors it has two additional distinct tRNA(Ile)-dependent editing activities. One activity is designated as 'pretransfer' editing and involves the hydrolysis of activated Val-AMP. The other activity is designated 'posttransfer' editing and involves deacylation of mischarged Val-tRNA(Ile).</text>
</comment>
<evidence type="ECO:0000259" key="12">
    <source>
        <dbReference type="Pfam" id="PF00133"/>
    </source>
</evidence>
<dbReference type="InterPro" id="IPR002301">
    <property type="entry name" value="Ile-tRNA-ligase"/>
</dbReference>
<evidence type="ECO:0000256" key="1">
    <source>
        <dbReference type="ARBA" id="ARBA00007078"/>
    </source>
</evidence>
<evidence type="ECO:0000256" key="2">
    <source>
        <dbReference type="ARBA" id="ARBA00013165"/>
    </source>
</evidence>
<dbReference type="InterPro" id="IPR002300">
    <property type="entry name" value="aa-tRNA-synth_Ia"/>
</dbReference>
<proteinExistence type="inferred from homology"/>
<dbReference type="InterPro" id="IPR001412">
    <property type="entry name" value="aa-tRNA-synth_I_CS"/>
</dbReference>
<comment type="caution">
    <text evidence="13">The sequence shown here is derived from an EMBL/GenBank/DDBJ whole genome shotgun (WGS) entry which is preliminary data.</text>
</comment>
<dbReference type="GO" id="GO:0004822">
    <property type="term" value="F:isoleucine-tRNA ligase activity"/>
    <property type="evidence" value="ECO:0007669"/>
    <property type="project" value="UniProtKB-EC"/>
</dbReference>
<dbReference type="SUPFAM" id="SSF50677">
    <property type="entry name" value="ValRS/IleRS/LeuRS editing domain"/>
    <property type="match status" value="1"/>
</dbReference>
<evidence type="ECO:0000256" key="8">
    <source>
        <dbReference type="ARBA" id="ARBA00025217"/>
    </source>
</evidence>
<dbReference type="PROSITE" id="PS00178">
    <property type="entry name" value="AA_TRNA_LIGASE_I"/>
    <property type="match status" value="1"/>
</dbReference>
<name>A0A554LIX9_9BACT</name>
<dbReference type="GO" id="GO:0002161">
    <property type="term" value="F:aminoacyl-tRNA deacylase activity"/>
    <property type="evidence" value="ECO:0007669"/>
    <property type="project" value="InterPro"/>
</dbReference>
<dbReference type="InterPro" id="IPR014729">
    <property type="entry name" value="Rossmann-like_a/b/a_fold"/>
</dbReference>
<dbReference type="Gene3D" id="3.40.50.620">
    <property type="entry name" value="HUPs"/>
    <property type="match status" value="1"/>
</dbReference>
<keyword evidence="3 10" id="KW-0436">Ligase</keyword>
<feature type="domain" description="Aminoacyl-tRNA synthetase class Ia" evidence="12">
    <location>
        <begin position="35"/>
        <end position="159"/>
    </location>
</feature>
<dbReference type="Pfam" id="PF00133">
    <property type="entry name" value="tRNA-synt_1"/>
    <property type="match status" value="2"/>
</dbReference>
<evidence type="ECO:0000256" key="7">
    <source>
        <dbReference type="ARBA" id="ARBA00023146"/>
    </source>
</evidence>
<keyword evidence="5 10" id="KW-0067">ATP-binding</keyword>
<dbReference type="PANTHER" id="PTHR42780:SF1">
    <property type="entry name" value="ISOLEUCINE--TRNA LIGASE, CYTOPLASMIC"/>
    <property type="match status" value="1"/>
</dbReference>
<evidence type="ECO:0000256" key="6">
    <source>
        <dbReference type="ARBA" id="ARBA00022917"/>
    </source>
</evidence>
<dbReference type="PRINTS" id="PR00984">
    <property type="entry name" value="TRNASYNTHILE"/>
</dbReference>
<keyword evidence="4 10" id="KW-0547">Nucleotide-binding</keyword>
<accession>A0A554LIX9</accession>
<evidence type="ECO:0000313" key="14">
    <source>
        <dbReference type="Proteomes" id="UP000316495"/>
    </source>
</evidence>
<dbReference type="EC" id="6.1.1.5" evidence="2"/>
<dbReference type="InterPro" id="IPR009008">
    <property type="entry name" value="Val/Leu/Ile-tRNA-synth_edit"/>
</dbReference>
<keyword evidence="6 10" id="KW-0648">Protein biosynthesis</keyword>
<dbReference type="GO" id="GO:0006428">
    <property type="term" value="P:isoleucyl-tRNA aminoacylation"/>
    <property type="evidence" value="ECO:0007669"/>
    <property type="project" value="InterPro"/>
</dbReference>
<sequence length="462" mass="53190">MFKEVDPVKSAKPKSKGTFNRVDQKMNLPRQEEEILKFWDENKIFEKSLKIRKDAPLYVFYDGPPFATGTPHYGHILTGIMKDIMPRFWTMKGRLVERKWGWDCHGLPIENIAEKELNVKNKKEIDEMGVDKFNEVCRSKILSYVPEWKKIIRRLGRWVENKGLIYESYRSMHICPRCETTLSQSEVAEGYKDVKDLSLIAEFELVEDPSTSSGQARTFVLAWTTTPWTLIGNVALAINDKIIYCKLKVKSQKSKVDGNYYILAKDRVNDVFTDDEYEVIKEFFGKDLVGKKYKPLFENVGEIKNAENSYQVVNGGFVTTDDGTGIVHIAPAFGEDDLKLGKDLNLPFIQHIGMDGKIKEGYGEFSGLSVKPSEDVKVTDKKIIEYLEKNNLLFSQEEYTHSYPHCWRCETPLLNYATSSWFVAVEKIKDKALALAKEINWSPKHLKSGRFGEWLNGARDWS</sequence>
<evidence type="ECO:0000256" key="9">
    <source>
        <dbReference type="ARBA" id="ARBA00048359"/>
    </source>
</evidence>